<dbReference type="STRING" id="441119.SAMN04488047_10853"/>
<gene>
    <name evidence="1" type="ORF">SAMN04488047_10853</name>
</gene>
<dbReference type="EMBL" id="FOXA01000008">
    <property type="protein sequence ID" value="SFP54933.1"/>
    <property type="molecule type" value="Genomic_DNA"/>
</dbReference>
<dbReference type="AlphaFoldDB" id="A0A1I5R8W7"/>
<accession>A0A1I5R8W7</accession>
<protein>
    <submittedName>
        <fullName evidence="1">Uncharacterized protein</fullName>
    </submittedName>
</protein>
<evidence type="ECO:0000313" key="2">
    <source>
        <dbReference type="Proteomes" id="UP000199356"/>
    </source>
</evidence>
<proteinExistence type="predicted"/>
<keyword evidence="2" id="KW-1185">Reference proteome</keyword>
<sequence>MIRRGVARLVRWTLCGRGLARAVERNRAAAAAMLDAVTRELSGP</sequence>
<organism evidence="1 2">
    <name type="scientific">Tranquillimonas alkanivorans</name>
    <dbReference type="NCBI Taxonomy" id="441119"/>
    <lineage>
        <taxon>Bacteria</taxon>
        <taxon>Pseudomonadati</taxon>
        <taxon>Pseudomonadota</taxon>
        <taxon>Alphaproteobacteria</taxon>
        <taxon>Rhodobacterales</taxon>
        <taxon>Roseobacteraceae</taxon>
        <taxon>Tranquillimonas</taxon>
    </lineage>
</organism>
<reference evidence="1 2" key="1">
    <citation type="submission" date="2016-10" db="EMBL/GenBank/DDBJ databases">
        <authorList>
            <person name="de Groot N.N."/>
        </authorList>
    </citation>
    <scope>NUCLEOTIDE SEQUENCE [LARGE SCALE GENOMIC DNA]</scope>
    <source>
        <strain evidence="1 2">DSM 19547</strain>
    </source>
</reference>
<name>A0A1I5R8W7_9RHOB</name>
<dbReference type="RefSeq" id="WP_281243786.1">
    <property type="nucleotide sequence ID" value="NZ_FOXA01000008.1"/>
</dbReference>
<evidence type="ECO:0000313" key="1">
    <source>
        <dbReference type="EMBL" id="SFP54933.1"/>
    </source>
</evidence>
<dbReference type="Proteomes" id="UP000199356">
    <property type="component" value="Unassembled WGS sequence"/>
</dbReference>